<dbReference type="GO" id="GO:0006355">
    <property type="term" value="P:regulation of DNA-templated transcription"/>
    <property type="evidence" value="ECO:0007669"/>
    <property type="project" value="InterPro"/>
</dbReference>
<gene>
    <name evidence="2" type="ORF">CNECB9_3880010</name>
</gene>
<dbReference type="SUPFAM" id="SSF46894">
    <property type="entry name" value="C-terminal effector domain of the bipartite response regulators"/>
    <property type="match status" value="1"/>
</dbReference>
<dbReference type="InterPro" id="IPR016032">
    <property type="entry name" value="Sig_transdc_resp-reg_C-effctor"/>
</dbReference>
<evidence type="ECO:0000259" key="1">
    <source>
        <dbReference type="PROSITE" id="PS50043"/>
    </source>
</evidence>
<dbReference type="PROSITE" id="PS50043">
    <property type="entry name" value="HTH_LUXR_2"/>
    <property type="match status" value="1"/>
</dbReference>
<proteinExistence type="predicted"/>
<dbReference type="Pfam" id="PF00196">
    <property type="entry name" value="GerE"/>
    <property type="match status" value="1"/>
</dbReference>
<dbReference type="AlphaFoldDB" id="A0A1K0IWF7"/>
<name>A0A1K0IWF7_CUPNE</name>
<dbReference type="InterPro" id="IPR000792">
    <property type="entry name" value="Tscrpt_reg_LuxR_C"/>
</dbReference>
<dbReference type="Gene3D" id="1.10.10.10">
    <property type="entry name" value="Winged helix-like DNA-binding domain superfamily/Winged helix DNA-binding domain"/>
    <property type="match status" value="1"/>
</dbReference>
<sequence length="38" mass="4487">MSPETVKWHLRNIFRKLDVTSRDEAVARMRDRGRGQSS</sequence>
<dbReference type="InterPro" id="IPR036388">
    <property type="entry name" value="WH-like_DNA-bd_sf"/>
</dbReference>
<dbReference type="EMBL" id="FMSH01000321">
    <property type="protein sequence ID" value="SCU79036.1"/>
    <property type="molecule type" value="Genomic_DNA"/>
</dbReference>
<dbReference type="GO" id="GO:0003677">
    <property type="term" value="F:DNA binding"/>
    <property type="evidence" value="ECO:0007669"/>
    <property type="project" value="InterPro"/>
</dbReference>
<evidence type="ECO:0000313" key="2">
    <source>
        <dbReference type="EMBL" id="SCU79036.1"/>
    </source>
</evidence>
<organism evidence="2">
    <name type="scientific">Cupriavidus necator</name>
    <name type="common">Alcaligenes eutrophus</name>
    <name type="synonym">Ralstonia eutropha</name>
    <dbReference type="NCBI Taxonomy" id="106590"/>
    <lineage>
        <taxon>Bacteria</taxon>
        <taxon>Pseudomonadati</taxon>
        <taxon>Pseudomonadota</taxon>
        <taxon>Betaproteobacteria</taxon>
        <taxon>Burkholderiales</taxon>
        <taxon>Burkholderiaceae</taxon>
        <taxon>Cupriavidus</taxon>
    </lineage>
</organism>
<accession>A0A1K0IWF7</accession>
<reference evidence="2" key="1">
    <citation type="submission" date="2016-09" db="EMBL/GenBank/DDBJ databases">
        <authorList>
            <person name="Capua I."/>
            <person name="De Benedictis P."/>
            <person name="Joannis T."/>
            <person name="Lombin L.H."/>
            <person name="Cattoli G."/>
        </authorList>
    </citation>
    <scope>NUCLEOTIDE SEQUENCE</scope>
    <source>
        <strain evidence="2">B9</strain>
    </source>
</reference>
<protein>
    <recommendedName>
        <fullName evidence="1">HTH luxR-type domain-containing protein</fullName>
    </recommendedName>
</protein>
<feature type="domain" description="HTH luxR-type" evidence="1">
    <location>
        <begin position="1"/>
        <end position="33"/>
    </location>
</feature>